<reference evidence="2" key="1">
    <citation type="submission" date="2019-10" db="EMBL/GenBank/DDBJ databases">
        <title>The sequence and de novo assembly of the wild yak genome.</title>
        <authorList>
            <person name="Liu Y."/>
        </authorList>
    </citation>
    <scope>NUCLEOTIDE SEQUENCE [LARGE SCALE GENOMIC DNA]</scope>
    <source>
        <strain evidence="2">WY2019</strain>
    </source>
</reference>
<organism evidence="2 3">
    <name type="scientific">Bos mutus</name>
    <name type="common">wild yak</name>
    <dbReference type="NCBI Taxonomy" id="72004"/>
    <lineage>
        <taxon>Eukaryota</taxon>
        <taxon>Metazoa</taxon>
        <taxon>Chordata</taxon>
        <taxon>Craniata</taxon>
        <taxon>Vertebrata</taxon>
        <taxon>Euteleostomi</taxon>
        <taxon>Mammalia</taxon>
        <taxon>Eutheria</taxon>
        <taxon>Laurasiatheria</taxon>
        <taxon>Artiodactyla</taxon>
        <taxon>Ruminantia</taxon>
        <taxon>Pecora</taxon>
        <taxon>Bovidae</taxon>
        <taxon>Bovinae</taxon>
        <taxon>Bos</taxon>
    </lineage>
</organism>
<feature type="region of interest" description="Disordered" evidence="1">
    <location>
        <begin position="1"/>
        <end position="154"/>
    </location>
</feature>
<dbReference type="AlphaFoldDB" id="A0A6B0S717"/>
<accession>A0A6B0S717</accession>
<sequence length="222" mass="24283">MHNSTPDNPEDGIPCRSQVTRAGRTARLAAASQRAWPSLLPETTPQPARSRGQLPGDHPTASEEPKTASRRRPAGNGGPHVTTCKGLDPPNHWRNLLPPQLSLQTQPSLLPPDCETAEQASRDQAPRSRCQSSCSRSPPGPSAPGQDRKGQASTEERQLGYARWCVLPRQLCWTLMTLWPVTPWPDSRDPVDRGLTLCDPVDCGPTLVTPWTVTLWTVARLS</sequence>
<comment type="caution">
    <text evidence="2">The sequence shown here is derived from an EMBL/GenBank/DDBJ whole genome shotgun (WGS) entry which is preliminary data.</text>
</comment>
<evidence type="ECO:0000256" key="1">
    <source>
        <dbReference type="SAM" id="MobiDB-lite"/>
    </source>
</evidence>
<name>A0A6B0S717_9CETA</name>
<keyword evidence="3" id="KW-1185">Reference proteome</keyword>
<feature type="compositionally biased region" description="Low complexity" evidence="1">
    <location>
        <begin position="127"/>
        <end position="137"/>
    </location>
</feature>
<evidence type="ECO:0000313" key="3">
    <source>
        <dbReference type="Proteomes" id="UP000322234"/>
    </source>
</evidence>
<proteinExistence type="predicted"/>
<protein>
    <submittedName>
        <fullName evidence="2">Uncharacterized protein</fullName>
    </submittedName>
</protein>
<dbReference type="EMBL" id="VBQZ03000207">
    <property type="protein sequence ID" value="MXQ97932.1"/>
    <property type="molecule type" value="Genomic_DNA"/>
</dbReference>
<dbReference type="Proteomes" id="UP000322234">
    <property type="component" value="Unassembled WGS sequence"/>
</dbReference>
<feature type="compositionally biased region" description="Low complexity" evidence="1">
    <location>
        <begin position="20"/>
        <end position="31"/>
    </location>
</feature>
<feature type="compositionally biased region" description="Low complexity" evidence="1">
    <location>
        <begin position="96"/>
        <end position="112"/>
    </location>
</feature>
<gene>
    <name evidence="2" type="ORF">E5288_WYG003984</name>
</gene>
<evidence type="ECO:0000313" key="2">
    <source>
        <dbReference type="EMBL" id="MXQ97932.1"/>
    </source>
</evidence>